<feature type="transmembrane region" description="Helical" evidence="1">
    <location>
        <begin position="81"/>
        <end position="100"/>
    </location>
</feature>
<comment type="caution">
    <text evidence="2">The sequence shown here is derived from an EMBL/GenBank/DDBJ whole genome shotgun (WGS) entry which is preliminary data.</text>
</comment>
<accession>A0A8H3HCG8</accession>
<feature type="transmembrane region" description="Helical" evidence="1">
    <location>
        <begin position="139"/>
        <end position="159"/>
    </location>
</feature>
<protein>
    <submittedName>
        <fullName evidence="2">Uncharacterized protein</fullName>
    </submittedName>
</protein>
<gene>
    <name evidence="2" type="ORF">RDB_LOCUS112223</name>
</gene>
<feature type="transmembrane region" description="Helical" evidence="1">
    <location>
        <begin position="106"/>
        <end position="127"/>
    </location>
</feature>
<keyword evidence="1" id="KW-0472">Membrane</keyword>
<feature type="transmembrane region" description="Helical" evidence="1">
    <location>
        <begin position="50"/>
        <end position="69"/>
    </location>
</feature>
<evidence type="ECO:0000313" key="2">
    <source>
        <dbReference type="EMBL" id="CAE6500735.1"/>
    </source>
</evidence>
<proteinExistence type="predicted"/>
<dbReference type="EMBL" id="CAJMXA010003527">
    <property type="protein sequence ID" value="CAE6500735.1"/>
    <property type="molecule type" value="Genomic_DNA"/>
</dbReference>
<dbReference type="OrthoDB" id="60033at2759"/>
<evidence type="ECO:0000313" key="3">
    <source>
        <dbReference type="Proteomes" id="UP000663853"/>
    </source>
</evidence>
<keyword evidence="1" id="KW-1133">Transmembrane helix</keyword>
<evidence type="ECO:0000256" key="1">
    <source>
        <dbReference type="SAM" id="Phobius"/>
    </source>
</evidence>
<feature type="transmembrane region" description="Helical" evidence="1">
    <location>
        <begin position="179"/>
        <end position="198"/>
    </location>
</feature>
<feature type="transmembrane region" description="Helical" evidence="1">
    <location>
        <begin position="12"/>
        <end position="30"/>
    </location>
</feature>
<keyword evidence="1" id="KW-0812">Transmembrane</keyword>
<reference evidence="2" key="1">
    <citation type="submission" date="2021-01" db="EMBL/GenBank/DDBJ databases">
        <authorList>
            <person name="Kaushik A."/>
        </authorList>
    </citation>
    <scope>NUCLEOTIDE SEQUENCE</scope>
    <source>
        <strain evidence="2">AG6-10EEA</strain>
    </source>
</reference>
<dbReference type="Proteomes" id="UP000663853">
    <property type="component" value="Unassembled WGS sequence"/>
</dbReference>
<sequence length="263" mass="29769">MDHWKDNMLLKIANIVGCLGFLGSNIYIYISSGGVYRPGKETYFTPAPYVFLVWPFLNLLQLGYIVYQFTDNGKKRIIDGVGWFFPLLMVLDTAYVLSWMKSYYAVRHFLALFLVLLLLPNTPAVPGLQNQDMSAHDQLWIRFPMVVHFVWASFLLILSDFEALGVDALNHPAGAYTKVFVFFGLWILEFLPSLHALHASSNETALFLSIPVTYVLFAIFEPLVFTISAFGALLKNLYRVVSSWRNNISALPDAERAPLLSGN</sequence>
<dbReference type="AlphaFoldDB" id="A0A8H3HCG8"/>
<feature type="transmembrane region" description="Helical" evidence="1">
    <location>
        <begin position="205"/>
        <end position="234"/>
    </location>
</feature>
<organism evidence="2 3">
    <name type="scientific">Rhizoctonia solani</name>
    <dbReference type="NCBI Taxonomy" id="456999"/>
    <lineage>
        <taxon>Eukaryota</taxon>
        <taxon>Fungi</taxon>
        <taxon>Dikarya</taxon>
        <taxon>Basidiomycota</taxon>
        <taxon>Agaricomycotina</taxon>
        <taxon>Agaricomycetes</taxon>
        <taxon>Cantharellales</taxon>
        <taxon>Ceratobasidiaceae</taxon>
        <taxon>Rhizoctonia</taxon>
    </lineage>
</organism>
<name>A0A8H3HCG8_9AGAM</name>